<evidence type="ECO:0000256" key="2">
    <source>
        <dbReference type="SAM" id="MobiDB-lite"/>
    </source>
</evidence>
<proteinExistence type="inferred from homology"/>
<comment type="caution">
    <text evidence="4">The sequence shown here is derived from an EMBL/GenBank/DDBJ whole genome shotgun (WGS) entry which is preliminary data.</text>
</comment>
<keyword evidence="4" id="KW-0413">Isomerase</keyword>
<comment type="similarity">
    <text evidence="1">Belongs to the pseudouridine synthase RluA family.</text>
</comment>
<dbReference type="InterPro" id="IPR020103">
    <property type="entry name" value="PsdUridine_synth_cat_dom_sf"/>
</dbReference>
<protein>
    <submittedName>
        <fullName evidence="4">RluA family pseudouridine synthase</fullName>
        <ecNumber evidence="4">5.4.99.-</ecNumber>
    </submittedName>
</protein>
<sequence>MSAAPPDDGPPRPAPTGGLDPGEAPFRVVYLDNHLLVVSKPPGLLAQGDATGDADLVTLAKAYLKERFDKPGNVFVGLVHRLDRPTSGVVALARTSKAASRLSDQFRRRAVQKRYLAVVDGRLNGAGRREDWLSSAGGAVAVVAEGAPGAKRAALSWRVLASRADRTLVDVDLETGRKHQIRVQLAALGAPVLGDFRYGNRTPFAGGRGIALHAYRLTLEHPTRREPLTFTAPPPPAWDGLFDAEVAEAVGRGGAG</sequence>
<dbReference type="EMBL" id="JAVRHT010000005">
    <property type="protein sequence ID" value="MDT0630882.1"/>
    <property type="molecule type" value="Genomic_DNA"/>
</dbReference>
<dbReference type="RefSeq" id="WP_311662219.1">
    <property type="nucleotide sequence ID" value="NZ_JAVRHT010000005.1"/>
</dbReference>
<dbReference type="Pfam" id="PF00849">
    <property type="entry name" value="PseudoU_synth_2"/>
    <property type="match status" value="1"/>
</dbReference>
<evidence type="ECO:0000259" key="3">
    <source>
        <dbReference type="Pfam" id="PF00849"/>
    </source>
</evidence>
<gene>
    <name evidence="4" type="ORF">RM540_03900</name>
</gene>
<keyword evidence="5" id="KW-1185">Reference proteome</keyword>
<accession>A0ABU3BNL5</accession>
<dbReference type="PANTHER" id="PTHR21600:SF44">
    <property type="entry name" value="RIBOSOMAL LARGE SUBUNIT PSEUDOURIDINE SYNTHASE D"/>
    <property type="match status" value="1"/>
</dbReference>
<dbReference type="EC" id="5.4.99.-" evidence="4"/>
<evidence type="ECO:0000313" key="5">
    <source>
        <dbReference type="Proteomes" id="UP001267426"/>
    </source>
</evidence>
<dbReference type="InterPro" id="IPR050188">
    <property type="entry name" value="RluA_PseudoU_synthase"/>
</dbReference>
<dbReference type="Proteomes" id="UP001267426">
    <property type="component" value="Unassembled WGS sequence"/>
</dbReference>
<dbReference type="CDD" id="cd02869">
    <property type="entry name" value="PseudoU_synth_RluA_like"/>
    <property type="match status" value="1"/>
</dbReference>
<reference evidence="4 5" key="1">
    <citation type="submission" date="2023-09" db="EMBL/GenBank/DDBJ databases">
        <authorList>
            <person name="Rey-Velasco X."/>
        </authorList>
    </citation>
    <scope>NUCLEOTIDE SEQUENCE [LARGE SCALE GENOMIC DNA]</scope>
    <source>
        <strain evidence="4 5">F394</strain>
    </source>
</reference>
<evidence type="ECO:0000256" key="1">
    <source>
        <dbReference type="ARBA" id="ARBA00010876"/>
    </source>
</evidence>
<dbReference type="Gene3D" id="3.30.2350.10">
    <property type="entry name" value="Pseudouridine synthase"/>
    <property type="match status" value="1"/>
</dbReference>
<dbReference type="SUPFAM" id="SSF55120">
    <property type="entry name" value="Pseudouridine synthase"/>
    <property type="match status" value="1"/>
</dbReference>
<feature type="region of interest" description="Disordered" evidence="2">
    <location>
        <begin position="1"/>
        <end position="21"/>
    </location>
</feature>
<dbReference type="GO" id="GO:0016853">
    <property type="term" value="F:isomerase activity"/>
    <property type="evidence" value="ECO:0007669"/>
    <property type="project" value="UniProtKB-KW"/>
</dbReference>
<organism evidence="4 5">
    <name type="scientific">Rubrivirga litoralis</name>
    <dbReference type="NCBI Taxonomy" id="3075598"/>
    <lineage>
        <taxon>Bacteria</taxon>
        <taxon>Pseudomonadati</taxon>
        <taxon>Rhodothermota</taxon>
        <taxon>Rhodothermia</taxon>
        <taxon>Rhodothermales</taxon>
        <taxon>Rubricoccaceae</taxon>
        <taxon>Rubrivirga</taxon>
    </lineage>
</organism>
<feature type="domain" description="Pseudouridine synthase RsuA/RluA-like" evidence="3">
    <location>
        <begin position="34"/>
        <end position="187"/>
    </location>
</feature>
<name>A0ABU3BNL5_9BACT</name>
<evidence type="ECO:0000313" key="4">
    <source>
        <dbReference type="EMBL" id="MDT0630882.1"/>
    </source>
</evidence>
<dbReference type="PANTHER" id="PTHR21600">
    <property type="entry name" value="MITOCHONDRIAL RNA PSEUDOURIDINE SYNTHASE"/>
    <property type="match status" value="1"/>
</dbReference>
<dbReference type="InterPro" id="IPR006145">
    <property type="entry name" value="PsdUridine_synth_RsuA/RluA"/>
</dbReference>